<comment type="caution">
    <text evidence="2">The sequence shown here is derived from an EMBL/GenBank/DDBJ whole genome shotgun (WGS) entry which is preliminary data.</text>
</comment>
<evidence type="ECO:0000313" key="3">
    <source>
        <dbReference type="Proteomes" id="UP000290289"/>
    </source>
</evidence>
<evidence type="ECO:0000256" key="1">
    <source>
        <dbReference type="SAM" id="MobiDB-lite"/>
    </source>
</evidence>
<name>A0A498I1K7_MALDO</name>
<reference evidence="2 3" key="1">
    <citation type="submission" date="2018-10" db="EMBL/GenBank/DDBJ databases">
        <title>A high-quality apple genome assembly.</title>
        <authorList>
            <person name="Hu J."/>
        </authorList>
    </citation>
    <scope>NUCLEOTIDE SEQUENCE [LARGE SCALE GENOMIC DNA]</scope>
    <source>
        <strain evidence="3">cv. HFTH1</strain>
        <tissue evidence="2">Young leaf</tissue>
    </source>
</reference>
<evidence type="ECO:0000313" key="2">
    <source>
        <dbReference type="EMBL" id="RXH76799.1"/>
    </source>
</evidence>
<dbReference type="EMBL" id="RDQH01000340">
    <property type="protein sequence ID" value="RXH76799.1"/>
    <property type="molecule type" value="Genomic_DNA"/>
</dbReference>
<proteinExistence type="predicted"/>
<dbReference type="AlphaFoldDB" id="A0A498I1K7"/>
<dbReference type="Proteomes" id="UP000290289">
    <property type="component" value="Chromosome 14"/>
</dbReference>
<feature type="compositionally biased region" description="Polar residues" evidence="1">
    <location>
        <begin position="66"/>
        <end position="88"/>
    </location>
</feature>
<keyword evidence="3" id="KW-1185">Reference proteome</keyword>
<feature type="region of interest" description="Disordered" evidence="1">
    <location>
        <begin position="62"/>
        <end position="88"/>
    </location>
</feature>
<protein>
    <submittedName>
        <fullName evidence="2">Uncharacterized protein</fullName>
    </submittedName>
</protein>
<gene>
    <name evidence="2" type="ORF">DVH24_019687</name>
</gene>
<sequence>MTSTLSPMTTPIIAATTLAEMDHRLVNSVDLFHRRRHHQLLQAQASSTSLVALLVSARRTHRRPCTTDQMSPSGSTTDASGTRPCIQS</sequence>
<accession>A0A498I1K7</accession>
<organism evidence="2 3">
    <name type="scientific">Malus domestica</name>
    <name type="common">Apple</name>
    <name type="synonym">Pyrus malus</name>
    <dbReference type="NCBI Taxonomy" id="3750"/>
    <lineage>
        <taxon>Eukaryota</taxon>
        <taxon>Viridiplantae</taxon>
        <taxon>Streptophyta</taxon>
        <taxon>Embryophyta</taxon>
        <taxon>Tracheophyta</taxon>
        <taxon>Spermatophyta</taxon>
        <taxon>Magnoliopsida</taxon>
        <taxon>eudicotyledons</taxon>
        <taxon>Gunneridae</taxon>
        <taxon>Pentapetalae</taxon>
        <taxon>rosids</taxon>
        <taxon>fabids</taxon>
        <taxon>Rosales</taxon>
        <taxon>Rosaceae</taxon>
        <taxon>Amygdaloideae</taxon>
        <taxon>Maleae</taxon>
        <taxon>Malus</taxon>
    </lineage>
</organism>